<name>A0A3S8ZCA6_9ACTO</name>
<proteinExistence type="predicted"/>
<sequence>MSRAGGARVSANRTRTRRRLSTIYIDESGSRNSRGGFFVVGFVKARDSHQLARSIRHIRQKHHYHDEIKFSSIQNGSLLFYFDVVECLAAADVRVGGSVYDAAAGFEADLPTWEQQARMARRLVQGNTNKDENIIVFLDLVQTPQGETVSGRVKRQVNQRLKGNPIVEAYDVDSRAMDLVQLADLVAGSIRLGRAKDPAPEGKRDSAKMKVAMRFRRAFELDSFEDVKAGKVNILTMGDLVDAEPIPGLVDNL</sequence>
<evidence type="ECO:0000313" key="2">
    <source>
        <dbReference type="Proteomes" id="UP000270021"/>
    </source>
</evidence>
<dbReference type="Pfam" id="PF12686">
    <property type="entry name" value="DUF3800"/>
    <property type="match status" value="1"/>
</dbReference>
<dbReference type="AlphaFoldDB" id="A0A3S8ZCA6"/>
<organism evidence="1 2">
    <name type="scientific">Flaviflexus salsibiostraticola</name>
    <dbReference type="NCBI Taxonomy" id="1282737"/>
    <lineage>
        <taxon>Bacteria</taxon>
        <taxon>Bacillati</taxon>
        <taxon>Actinomycetota</taxon>
        <taxon>Actinomycetes</taxon>
        <taxon>Actinomycetales</taxon>
        <taxon>Actinomycetaceae</taxon>
        <taxon>Flaviflexus</taxon>
    </lineage>
</organism>
<reference evidence="1 2" key="1">
    <citation type="submission" date="2018-12" db="EMBL/GenBank/DDBJ databases">
        <title>Complete genome sequence of Flaviflexus salsibiostraticola KCTC 33148.</title>
        <authorList>
            <person name="Bae J.-W."/>
        </authorList>
    </citation>
    <scope>NUCLEOTIDE SEQUENCE [LARGE SCALE GENOMIC DNA]</scope>
    <source>
        <strain evidence="1 2">KCTC 33148</strain>
    </source>
</reference>
<dbReference type="Proteomes" id="UP000270021">
    <property type="component" value="Chromosome"/>
</dbReference>
<dbReference type="KEGG" id="fsl:EJO69_09210"/>
<gene>
    <name evidence="1" type="ORF">EJO69_09210</name>
</gene>
<dbReference type="EMBL" id="CP034438">
    <property type="protein sequence ID" value="AZN31137.1"/>
    <property type="molecule type" value="Genomic_DNA"/>
</dbReference>
<protein>
    <submittedName>
        <fullName evidence="1">DUF3800 domain-containing protein</fullName>
    </submittedName>
</protein>
<accession>A0A3S8ZCA6</accession>
<keyword evidence="2" id="KW-1185">Reference proteome</keyword>
<evidence type="ECO:0000313" key="1">
    <source>
        <dbReference type="EMBL" id="AZN31137.1"/>
    </source>
</evidence>
<dbReference type="InterPro" id="IPR024524">
    <property type="entry name" value="DUF3800"/>
</dbReference>
<dbReference type="OrthoDB" id="3267063at2"/>